<keyword evidence="4" id="KW-0378">Hydrolase</keyword>
<protein>
    <submittedName>
        <fullName evidence="7">Uncharacterized protein</fullName>
    </submittedName>
</protein>
<dbReference type="MEROPS" id="S10.014"/>
<dbReference type="InParanoid" id="C1GKX3"/>
<feature type="compositionally biased region" description="Basic and acidic residues" evidence="6">
    <location>
        <begin position="9"/>
        <end position="20"/>
    </location>
</feature>
<dbReference type="RefSeq" id="XP_010763263.1">
    <property type="nucleotide sequence ID" value="XM_010764961.1"/>
</dbReference>
<evidence type="ECO:0000256" key="5">
    <source>
        <dbReference type="ARBA" id="ARBA00023180"/>
    </source>
</evidence>
<keyword evidence="3" id="KW-0645">Protease</keyword>
<feature type="region of interest" description="Disordered" evidence="6">
    <location>
        <begin position="206"/>
        <end position="229"/>
    </location>
</feature>
<dbReference type="InterPro" id="IPR001563">
    <property type="entry name" value="Peptidase_S10"/>
</dbReference>
<evidence type="ECO:0000256" key="1">
    <source>
        <dbReference type="ARBA" id="ARBA00009431"/>
    </source>
</evidence>
<proteinExistence type="inferred from homology"/>
<dbReference type="Pfam" id="PF00450">
    <property type="entry name" value="Peptidase_S10"/>
    <property type="match status" value="1"/>
</dbReference>
<dbReference type="OrthoDB" id="443318at2759"/>
<keyword evidence="8" id="KW-1185">Reference proteome</keyword>
<feature type="region of interest" description="Disordered" evidence="6">
    <location>
        <begin position="1"/>
        <end position="28"/>
    </location>
</feature>
<evidence type="ECO:0000313" key="8">
    <source>
        <dbReference type="Proteomes" id="UP000001628"/>
    </source>
</evidence>
<dbReference type="KEGG" id="pbn:PADG_07980"/>
<accession>C1GKX3</accession>
<comment type="similarity">
    <text evidence="1">Belongs to the peptidase S10 family.</text>
</comment>
<sequence>MDENMETLSSRKDHVDHRCDSCSSNPHDQARRFVDQRLRYLENRASLLRPGNYGGDKPFKHPNPKSEEYLVRGWDLPEVDFDIGESYAGTLPKSASGNSSPRSWFFPSENPAASEEITVFLNIGLGCLSMLGHLQENGPFLWQPGTYKPSAAMLPINSMIFERVFLIGIWIMNPLINEDDTMVTDGMSLAGYSKFMNVALQFPPTGKLPSAPKSNGDKSPPSGLGPLPNVIEKTNNTRISHGALDFLLFLIGTLITIQNMTWNGAQGFQEAPSEKLYVPYHPGLGEIASRNVTGPFTQVAGAGQLGTVHTERGLTWATVDLSGHSSDIEPWSSCLEG</sequence>
<evidence type="ECO:0000256" key="2">
    <source>
        <dbReference type="ARBA" id="ARBA00022645"/>
    </source>
</evidence>
<evidence type="ECO:0000313" key="7">
    <source>
        <dbReference type="EMBL" id="EEH43160.2"/>
    </source>
</evidence>
<dbReference type="STRING" id="502780.C1GKX3"/>
<dbReference type="eggNOG" id="KOG1282">
    <property type="taxonomic scope" value="Eukaryota"/>
</dbReference>
<dbReference type="EMBL" id="KN275969">
    <property type="protein sequence ID" value="EEH43160.2"/>
    <property type="molecule type" value="Genomic_DNA"/>
</dbReference>
<dbReference type="OMA" id="IHENGPF"/>
<dbReference type="GO" id="GO:0004185">
    <property type="term" value="F:serine-type carboxypeptidase activity"/>
    <property type="evidence" value="ECO:0007669"/>
    <property type="project" value="InterPro"/>
</dbReference>
<keyword evidence="2" id="KW-0121">Carboxypeptidase</keyword>
<evidence type="ECO:0000256" key="3">
    <source>
        <dbReference type="ARBA" id="ARBA00022670"/>
    </source>
</evidence>
<evidence type="ECO:0000256" key="6">
    <source>
        <dbReference type="SAM" id="MobiDB-lite"/>
    </source>
</evidence>
<evidence type="ECO:0000256" key="4">
    <source>
        <dbReference type="ARBA" id="ARBA00022801"/>
    </source>
</evidence>
<dbReference type="SUPFAM" id="SSF53474">
    <property type="entry name" value="alpha/beta-Hydrolases"/>
    <property type="match status" value="1"/>
</dbReference>
<dbReference type="GO" id="GO:0006508">
    <property type="term" value="P:proteolysis"/>
    <property type="evidence" value="ECO:0007669"/>
    <property type="project" value="UniProtKB-KW"/>
</dbReference>
<gene>
    <name evidence="7" type="ORF">PADG_07980</name>
</gene>
<dbReference type="AlphaFoldDB" id="C1GKX3"/>
<dbReference type="Proteomes" id="UP000001628">
    <property type="component" value="Unassembled WGS sequence"/>
</dbReference>
<dbReference type="VEuPathDB" id="FungiDB:PADG_07980"/>
<dbReference type="Gene3D" id="3.40.50.1820">
    <property type="entry name" value="alpha/beta hydrolase"/>
    <property type="match status" value="2"/>
</dbReference>
<keyword evidence="5" id="KW-0325">Glycoprotein</keyword>
<dbReference type="HOGENOM" id="CLU_824128_0_0_1"/>
<organism evidence="7 8">
    <name type="scientific">Paracoccidioides brasiliensis (strain Pb18)</name>
    <dbReference type="NCBI Taxonomy" id="502780"/>
    <lineage>
        <taxon>Eukaryota</taxon>
        <taxon>Fungi</taxon>
        <taxon>Dikarya</taxon>
        <taxon>Ascomycota</taxon>
        <taxon>Pezizomycotina</taxon>
        <taxon>Eurotiomycetes</taxon>
        <taxon>Eurotiomycetidae</taxon>
        <taxon>Onygenales</taxon>
        <taxon>Ajellomycetaceae</taxon>
        <taxon>Paracoccidioides</taxon>
    </lineage>
</organism>
<name>C1GKX3_PARBD</name>
<dbReference type="InterPro" id="IPR029058">
    <property type="entry name" value="AB_hydrolase_fold"/>
</dbReference>
<dbReference type="GeneID" id="22586364"/>
<reference evidence="7 8" key="1">
    <citation type="journal article" date="2011" name="PLoS Genet.">
        <title>Comparative genomic analysis of human fungal pathogens causing paracoccidioidomycosis.</title>
        <authorList>
            <person name="Desjardins C.A."/>
            <person name="Champion M.D."/>
            <person name="Holder J.W."/>
            <person name="Muszewska A."/>
            <person name="Goldberg J."/>
            <person name="Bailao A.M."/>
            <person name="Brigido M.M."/>
            <person name="Ferreira M.E."/>
            <person name="Garcia A.M."/>
            <person name="Grynberg M."/>
            <person name="Gujja S."/>
            <person name="Heiman D.I."/>
            <person name="Henn M.R."/>
            <person name="Kodira C.D."/>
            <person name="Leon-Narvaez H."/>
            <person name="Longo L.V."/>
            <person name="Ma L.J."/>
            <person name="Malavazi I."/>
            <person name="Matsuo A.L."/>
            <person name="Morais F.V."/>
            <person name="Pereira M."/>
            <person name="Rodriguez-Brito S."/>
            <person name="Sakthikumar S."/>
            <person name="Salem-Izacc S.M."/>
            <person name="Sykes S.M."/>
            <person name="Teixeira M.M."/>
            <person name="Vallejo M.C."/>
            <person name="Walter M.E."/>
            <person name="Yandava C."/>
            <person name="Young S."/>
            <person name="Zeng Q."/>
            <person name="Zucker J."/>
            <person name="Felipe M.S."/>
            <person name="Goldman G.H."/>
            <person name="Haas B.J."/>
            <person name="McEwen J.G."/>
            <person name="Nino-Vega G."/>
            <person name="Puccia R."/>
            <person name="San-Blas G."/>
            <person name="Soares C.M."/>
            <person name="Birren B.W."/>
            <person name="Cuomo C.A."/>
        </authorList>
    </citation>
    <scope>NUCLEOTIDE SEQUENCE [LARGE SCALE GENOMIC DNA]</scope>
    <source>
        <strain evidence="7 8">Pb18</strain>
    </source>
</reference>